<dbReference type="SUPFAM" id="SSF46785">
    <property type="entry name" value="Winged helix' DNA-binding domain"/>
    <property type="match status" value="1"/>
</dbReference>
<dbReference type="GO" id="GO:0003700">
    <property type="term" value="F:DNA-binding transcription factor activity"/>
    <property type="evidence" value="ECO:0007669"/>
    <property type="project" value="TreeGrafter"/>
</dbReference>
<keyword evidence="2" id="KW-0238">DNA-binding</keyword>
<evidence type="ECO:0000256" key="1">
    <source>
        <dbReference type="ARBA" id="ARBA00023015"/>
    </source>
</evidence>
<dbReference type="InterPro" id="IPR005471">
    <property type="entry name" value="Tscrpt_reg_IclR_N"/>
</dbReference>
<dbReference type="InterPro" id="IPR036390">
    <property type="entry name" value="WH_DNA-bd_sf"/>
</dbReference>
<accession>A0A939BX12</accession>
<dbReference type="EMBL" id="JAERTX010000014">
    <property type="protein sequence ID" value="MBM9461202.1"/>
    <property type="molecule type" value="Genomic_DNA"/>
</dbReference>
<dbReference type="Pfam" id="PF01614">
    <property type="entry name" value="IclR_C"/>
    <property type="match status" value="1"/>
</dbReference>
<dbReference type="SUPFAM" id="SSF55781">
    <property type="entry name" value="GAF domain-like"/>
    <property type="match status" value="1"/>
</dbReference>
<protein>
    <submittedName>
        <fullName evidence="6">IclR family transcriptional regulator</fullName>
    </submittedName>
</protein>
<evidence type="ECO:0000313" key="7">
    <source>
        <dbReference type="Proteomes" id="UP000663791"/>
    </source>
</evidence>
<dbReference type="PROSITE" id="PS51078">
    <property type="entry name" value="ICLR_ED"/>
    <property type="match status" value="1"/>
</dbReference>
<evidence type="ECO:0000259" key="5">
    <source>
        <dbReference type="PROSITE" id="PS51078"/>
    </source>
</evidence>
<dbReference type="Pfam" id="PF09339">
    <property type="entry name" value="HTH_IclR"/>
    <property type="match status" value="1"/>
</dbReference>
<keyword evidence="3" id="KW-0804">Transcription</keyword>
<reference evidence="6" key="1">
    <citation type="submission" date="2021-01" db="EMBL/GenBank/DDBJ databases">
        <title>Novel species in genus Nocardioides.</title>
        <authorList>
            <person name="Zhang G."/>
        </authorList>
    </citation>
    <scope>NUCLEOTIDE SEQUENCE</scope>
    <source>
        <strain evidence="6">Zg-536</strain>
    </source>
</reference>
<dbReference type="PROSITE" id="PS51077">
    <property type="entry name" value="HTH_ICLR"/>
    <property type="match status" value="1"/>
</dbReference>
<evidence type="ECO:0000259" key="4">
    <source>
        <dbReference type="PROSITE" id="PS51077"/>
    </source>
</evidence>
<dbReference type="RefSeq" id="WP_205292518.1">
    <property type="nucleotide sequence ID" value="NZ_CP074406.1"/>
</dbReference>
<feature type="domain" description="IclR-ED" evidence="5">
    <location>
        <begin position="63"/>
        <end position="239"/>
    </location>
</feature>
<evidence type="ECO:0000313" key="6">
    <source>
        <dbReference type="EMBL" id="MBM9461202.1"/>
    </source>
</evidence>
<dbReference type="PANTHER" id="PTHR30136">
    <property type="entry name" value="HELIX-TURN-HELIX TRANSCRIPTIONAL REGULATOR, ICLR FAMILY"/>
    <property type="match status" value="1"/>
</dbReference>
<keyword evidence="7" id="KW-1185">Reference proteome</keyword>
<evidence type="ECO:0000256" key="3">
    <source>
        <dbReference type="ARBA" id="ARBA00023163"/>
    </source>
</evidence>
<dbReference type="GO" id="GO:0003677">
    <property type="term" value="F:DNA binding"/>
    <property type="evidence" value="ECO:0007669"/>
    <property type="project" value="UniProtKB-KW"/>
</dbReference>
<comment type="caution">
    <text evidence="6">The sequence shown here is derived from an EMBL/GenBank/DDBJ whole genome shotgun (WGS) entry which is preliminary data.</text>
</comment>
<name>A0A939BX12_9ACTN</name>
<evidence type="ECO:0000256" key="2">
    <source>
        <dbReference type="ARBA" id="ARBA00023125"/>
    </source>
</evidence>
<feature type="domain" description="HTH iclR-type" evidence="4">
    <location>
        <begin position="1"/>
        <end position="62"/>
    </location>
</feature>
<proteinExistence type="predicted"/>
<dbReference type="Gene3D" id="3.30.450.40">
    <property type="match status" value="1"/>
</dbReference>
<dbReference type="Gene3D" id="1.10.10.10">
    <property type="entry name" value="Winged helix-like DNA-binding domain superfamily/Winged helix DNA-binding domain"/>
    <property type="match status" value="1"/>
</dbReference>
<dbReference type="SMART" id="SM00346">
    <property type="entry name" value="HTH_ICLR"/>
    <property type="match status" value="1"/>
</dbReference>
<dbReference type="PANTHER" id="PTHR30136:SF39">
    <property type="entry name" value="TRANSCRIPTIONAL REGULATORY PROTEIN"/>
    <property type="match status" value="1"/>
</dbReference>
<gene>
    <name evidence="6" type="ORF">JK386_14970</name>
</gene>
<dbReference type="InterPro" id="IPR029016">
    <property type="entry name" value="GAF-like_dom_sf"/>
</dbReference>
<dbReference type="AlphaFoldDB" id="A0A939BX12"/>
<organism evidence="6 7">
    <name type="scientific">Nocardioides faecalis</name>
    <dbReference type="NCBI Taxonomy" id="2803858"/>
    <lineage>
        <taxon>Bacteria</taxon>
        <taxon>Bacillati</taxon>
        <taxon>Actinomycetota</taxon>
        <taxon>Actinomycetes</taxon>
        <taxon>Propionibacteriales</taxon>
        <taxon>Nocardioidaceae</taxon>
        <taxon>Nocardioides</taxon>
    </lineage>
</organism>
<dbReference type="InterPro" id="IPR014757">
    <property type="entry name" value="Tscrpt_reg_IclR_C"/>
</dbReference>
<keyword evidence="1" id="KW-0805">Transcription regulation</keyword>
<dbReference type="Proteomes" id="UP000663791">
    <property type="component" value="Unassembled WGS sequence"/>
</dbReference>
<dbReference type="InterPro" id="IPR050707">
    <property type="entry name" value="HTH_MetabolicPath_Reg"/>
</dbReference>
<dbReference type="GO" id="GO:0045892">
    <property type="term" value="P:negative regulation of DNA-templated transcription"/>
    <property type="evidence" value="ECO:0007669"/>
    <property type="project" value="TreeGrafter"/>
</dbReference>
<sequence>MSVLAKAAAAIDLVARSHEPVRLSDAATALGMPKSSAHRLLGDLVDSDLLRRDASGRFLLGIRLLTWGQAAESSFDIRGLALPHMRRLSELTGETVNLHVPQGEYRVCVATQAGANIAFAPVVVGQALPLGIGATGKLLLAFSPEPLRTDVLEELRRTGRPVPSADELARIRGLRWATSQNEQEVGMSAGATVVTGVGGKVLAALAVGGDVERLPQARLDALREDVLRAASAIADGITGAEG</sequence>
<dbReference type="InterPro" id="IPR036388">
    <property type="entry name" value="WH-like_DNA-bd_sf"/>
</dbReference>